<evidence type="ECO:0000256" key="2">
    <source>
        <dbReference type="ARBA" id="ARBA00022448"/>
    </source>
</evidence>
<evidence type="ECO:0000256" key="6">
    <source>
        <dbReference type="ARBA" id="ARBA00023310"/>
    </source>
</evidence>
<dbReference type="Pfam" id="PF00213">
    <property type="entry name" value="OSCP"/>
    <property type="match status" value="1"/>
</dbReference>
<keyword evidence="8" id="KW-1185">Reference proteome</keyword>
<evidence type="ECO:0000256" key="3">
    <source>
        <dbReference type="ARBA" id="ARBA00022781"/>
    </source>
</evidence>
<gene>
    <name evidence="7" type="ORF">MUK42_15767</name>
</gene>
<dbReference type="EMBL" id="CP097510">
    <property type="protein sequence ID" value="URE38292.1"/>
    <property type="molecule type" value="Genomic_DNA"/>
</dbReference>
<evidence type="ECO:0000313" key="7">
    <source>
        <dbReference type="EMBL" id="URE38292.1"/>
    </source>
</evidence>
<name>A0A9E7HYI3_9LILI</name>
<keyword evidence="4" id="KW-0406">Ion transport</keyword>
<dbReference type="InterPro" id="IPR000711">
    <property type="entry name" value="ATPase_OSCP/dsu"/>
</dbReference>
<sequence>MDGRGRFGSRLGILKIVLVQAIIRRRWRIRRRCSCCHQHLSPSTLSPGSCCSQLGASSTNNKDILVSSSSLSLSLWFCFEDEHVVTRAFVHHLDTRGEHDAMKISYQSMNPNGQPACPLKGSAMDACQQRFQMGLPLHGVSSLKACPLSSLKKASVTIAGRESRQGRPSYAVSDVGTDPDARIDIFDGSTSSICNLSHSLVNEHEVGHVENCNMPVCGLEFQSVTPSFMHATIMEDEMFSVTPDASKEGDQNSSKPSEVLVISVSSAVKLDDRQLNLISRKMQRLTGFRKLRLENIVDPSLIAGFVIDYCDDGSHVIDLSVKGQLAMLAARLESSDQKSAITVGDFLTA</sequence>
<accession>A0A9E7HYI3</accession>
<keyword evidence="2" id="KW-0813">Transport</keyword>
<dbReference type="PANTHER" id="PTHR11910">
    <property type="entry name" value="ATP SYNTHASE DELTA CHAIN"/>
    <property type="match status" value="1"/>
</dbReference>
<evidence type="ECO:0000313" key="8">
    <source>
        <dbReference type="Proteomes" id="UP001055439"/>
    </source>
</evidence>
<dbReference type="GO" id="GO:0046933">
    <property type="term" value="F:proton-transporting ATP synthase activity, rotational mechanism"/>
    <property type="evidence" value="ECO:0007669"/>
    <property type="project" value="InterPro"/>
</dbReference>
<proteinExistence type="inferred from homology"/>
<keyword evidence="5" id="KW-0472">Membrane</keyword>
<dbReference type="HAMAP" id="MF_01416">
    <property type="entry name" value="ATP_synth_delta_bact"/>
    <property type="match status" value="1"/>
</dbReference>
<evidence type="ECO:0000256" key="5">
    <source>
        <dbReference type="ARBA" id="ARBA00023136"/>
    </source>
</evidence>
<evidence type="ECO:0000256" key="1">
    <source>
        <dbReference type="ARBA" id="ARBA00004370"/>
    </source>
</evidence>
<organism evidence="7 8">
    <name type="scientific">Musa troglodytarum</name>
    <name type="common">fe'i banana</name>
    <dbReference type="NCBI Taxonomy" id="320322"/>
    <lineage>
        <taxon>Eukaryota</taxon>
        <taxon>Viridiplantae</taxon>
        <taxon>Streptophyta</taxon>
        <taxon>Embryophyta</taxon>
        <taxon>Tracheophyta</taxon>
        <taxon>Spermatophyta</taxon>
        <taxon>Magnoliopsida</taxon>
        <taxon>Liliopsida</taxon>
        <taxon>Zingiberales</taxon>
        <taxon>Musaceae</taxon>
        <taxon>Musa</taxon>
    </lineage>
</organism>
<reference evidence="7" key="1">
    <citation type="submission" date="2022-05" db="EMBL/GenBank/DDBJ databases">
        <title>The Musa troglodytarum L. genome provides insights into the mechanism of non-climacteric behaviour and enrichment of carotenoids.</title>
        <authorList>
            <person name="Wang J."/>
        </authorList>
    </citation>
    <scope>NUCLEOTIDE SEQUENCE</scope>
    <source>
        <tissue evidence="7">Leaf</tissue>
    </source>
</reference>
<dbReference type="Proteomes" id="UP001055439">
    <property type="component" value="Chromosome 8"/>
</dbReference>
<dbReference type="AlphaFoldDB" id="A0A9E7HYI3"/>
<dbReference type="GO" id="GO:0016020">
    <property type="term" value="C:membrane"/>
    <property type="evidence" value="ECO:0007669"/>
    <property type="project" value="UniProtKB-SubCell"/>
</dbReference>
<evidence type="ECO:0000256" key="4">
    <source>
        <dbReference type="ARBA" id="ARBA00023065"/>
    </source>
</evidence>
<comment type="subcellular location">
    <subcellularLocation>
        <location evidence="1">Membrane</location>
    </subcellularLocation>
</comment>
<protein>
    <submittedName>
        <fullName evidence="7">ATP synthase F1, delta subunit family protein</fullName>
    </submittedName>
</protein>
<dbReference type="PRINTS" id="PR00125">
    <property type="entry name" value="ATPASEDELTA"/>
</dbReference>
<keyword evidence="3" id="KW-0375">Hydrogen ion transport</keyword>
<keyword evidence="6" id="KW-0066">ATP synthesis</keyword>
<dbReference type="OrthoDB" id="1262810at2759"/>